<proteinExistence type="predicted"/>
<dbReference type="RefSeq" id="WP_039679903.1">
    <property type="nucleotide sequence ID" value="NZ_JWHR01000097.1"/>
</dbReference>
<dbReference type="InterPro" id="IPR037126">
    <property type="entry name" value="PdaC/RsiV-like_sf"/>
</dbReference>
<dbReference type="EMBL" id="JWHR01000097">
    <property type="protein sequence ID" value="KHS57012.1"/>
    <property type="molecule type" value="Genomic_DNA"/>
</dbReference>
<dbReference type="AlphaFoldDB" id="A0A0B3W3M1"/>
<protein>
    <recommendedName>
        <fullName evidence="3">DUF3298 domain-containing protein</fullName>
    </recommendedName>
</protein>
<evidence type="ECO:0000313" key="2">
    <source>
        <dbReference type="Proteomes" id="UP000031189"/>
    </source>
</evidence>
<dbReference type="Gene3D" id="3.90.640.20">
    <property type="entry name" value="Heat-shock cognate protein, ATPase"/>
    <property type="match status" value="1"/>
</dbReference>
<sequence>MIVIAKELLQYEKDYIKYYINIPKIYYKEKNDKDYLKNEMIESINQVIFEDIMAFMDVVEDSYNVSNEEHIHINSLTEFQVGYVSKDIISLAIEFSQLAGFYDISYLKGYNYDFKLKKEIVLKDLFKENVDYIKVLKKYIIIQIKTLFMEFEGYVEDYLHYICEDSICLDEENIFYFTHEYLILPFSSCEIDENILNLLEFKIPFNKIYHYLSEYAIKNIVKKIIL</sequence>
<evidence type="ECO:0000313" key="1">
    <source>
        <dbReference type="EMBL" id="KHS57012.1"/>
    </source>
</evidence>
<dbReference type="OrthoDB" id="1749606at2"/>
<organism evidence="1 2">
    <name type="scientific">Terrisporobacter othiniensis</name>
    <dbReference type="NCBI Taxonomy" id="1577792"/>
    <lineage>
        <taxon>Bacteria</taxon>
        <taxon>Bacillati</taxon>
        <taxon>Bacillota</taxon>
        <taxon>Clostridia</taxon>
        <taxon>Peptostreptococcales</taxon>
        <taxon>Peptostreptococcaceae</taxon>
        <taxon>Terrisporobacter</taxon>
    </lineage>
</organism>
<evidence type="ECO:0008006" key="3">
    <source>
        <dbReference type="Google" id="ProtNLM"/>
    </source>
</evidence>
<keyword evidence="2" id="KW-1185">Reference proteome</keyword>
<reference evidence="1 2" key="1">
    <citation type="submission" date="2014-12" db="EMBL/GenBank/DDBJ databases">
        <title>Draft genome sequence of Terrisporobacter sp. 08-306576, isolated from the blood culture of a bacteremia patient.</title>
        <authorList>
            <person name="Lund L.C."/>
            <person name="Sydenham T.V."/>
            <person name="Hogh S.V."/>
            <person name="Skov M.N."/>
            <person name="Kemp M."/>
            <person name="Justesen U.S."/>
        </authorList>
    </citation>
    <scope>NUCLEOTIDE SEQUENCE [LARGE SCALE GENOMIC DNA]</scope>
    <source>
        <strain evidence="1 2">08-306576</strain>
    </source>
</reference>
<accession>A0A0B3W3M1</accession>
<name>A0A0B3W3M1_9FIRM</name>
<comment type="caution">
    <text evidence="1">The sequence shown here is derived from an EMBL/GenBank/DDBJ whole genome shotgun (WGS) entry which is preliminary data.</text>
</comment>
<dbReference type="Proteomes" id="UP000031189">
    <property type="component" value="Unassembled WGS sequence"/>
</dbReference>
<gene>
    <name evidence="1" type="ORF">QX51_10665</name>
</gene>